<keyword evidence="6" id="KW-1185">Reference proteome</keyword>
<dbReference type="GO" id="GO:0003677">
    <property type="term" value="F:DNA binding"/>
    <property type="evidence" value="ECO:0007669"/>
    <property type="project" value="UniProtKB-KW"/>
</dbReference>
<evidence type="ECO:0000313" key="5">
    <source>
        <dbReference type="EMBL" id="AYG02055.1"/>
    </source>
</evidence>
<evidence type="ECO:0000259" key="4">
    <source>
        <dbReference type="PROSITE" id="PS50943"/>
    </source>
</evidence>
<gene>
    <name evidence="5" type="ORF">D7I46_13025</name>
</gene>
<dbReference type="SUPFAM" id="SSF47413">
    <property type="entry name" value="lambda repressor-like DNA-binding domains"/>
    <property type="match status" value="1"/>
</dbReference>
<dbReference type="CDD" id="cd06462">
    <property type="entry name" value="Peptidase_S24_S26"/>
    <property type="match status" value="1"/>
</dbReference>
<dbReference type="Gene3D" id="1.10.260.40">
    <property type="entry name" value="lambda repressor-like DNA-binding domains"/>
    <property type="match status" value="1"/>
</dbReference>
<dbReference type="PANTHER" id="PTHR40661:SF1">
    <property type="entry name" value="HTH CRO_C1-TYPE DOMAIN-CONTAINING PROTEIN"/>
    <property type="match status" value="1"/>
</dbReference>
<evidence type="ECO:0000256" key="3">
    <source>
        <dbReference type="ARBA" id="ARBA00023163"/>
    </source>
</evidence>
<geneLocation type="plasmid" evidence="5 6">
    <name>unnamed1</name>
</geneLocation>
<reference evidence="5 6" key="1">
    <citation type="submission" date="2018-09" db="EMBL/GenBank/DDBJ databases">
        <title>Genome sequencing of strain 1JSPR-7.</title>
        <authorList>
            <person name="Heo J."/>
            <person name="Kim S.-J."/>
            <person name="Kwon S.-W."/>
        </authorList>
    </citation>
    <scope>NUCLEOTIDE SEQUENCE [LARGE SCALE GENOMIC DNA]</scope>
    <source>
        <strain evidence="5 6">1JSPR-7</strain>
        <plasmid evidence="5 6">unnamed1</plasmid>
    </source>
</reference>
<feature type="domain" description="HTH cro/C1-type" evidence="4">
    <location>
        <begin position="7"/>
        <end position="61"/>
    </location>
</feature>
<dbReference type="AlphaFoldDB" id="A0A387BDM8"/>
<dbReference type="Gene3D" id="2.10.109.10">
    <property type="entry name" value="Umud Fragment, subunit A"/>
    <property type="match status" value="1"/>
</dbReference>
<dbReference type="InterPro" id="IPR010982">
    <property type="entry name" value="Lambda_DNA-bd_dom_sf"/>
</dbReference>
<keyword evidence="5" id="KW-0614">Plasmid</keyword>
<proteinExistence type="predicted"/>
<organism evidence="5 6">
    <name type="scientific">Lactococcus allomyrinae</name>
    <dbReference type="NCBI Taxonomy" id="2419773"/>
    <lineage>
        <taxon>Bacteria</taxon>
        <taxon>Bacillati</taxon>
        <taxon>Bacillota</taxon>
        <taxon>Bacilli</taxon>
        <taxon>Lactobacillales</taxon>
        <taxon>Streptococcaceae</taxon>
        <taxon>Lactococcus</taxon>
    </lineage>
</organism>
<dbReference type="KEGG" id="lact:D7I46_13025"/>
<dbReference type="Pfam" id="PF00717">
    <property type="entry name" value="Peptidase_S24"/>
    <property type="match status" value="1"/>
</dbReference>
<dbReference type="SMART" id="SM00530">
    <property type="entry name" value="HTH_XRE"/>
    <property type="match status" value="1"/>
</dbReference>
<keyword evidence="3" id="KW-0804">Transcription</keyword>
<dbReference type="InterPro" id="IPR015927">
    <property type="entry name" value="Peptidase_S24_S26A/B/C"/>
</dbReference>
<dbReference type="PANTHER" id="PTHR40661">
    <property type="match status" value="1"/>
</dbReference>
<dbReference type="RefSeq" id="WP_120773424.1">
    <property type="nucleotide sequence ID" value="NZ_CP032628.1"/>
</dbReference>
<accession>A0A387BDM8</accession>
<name>A0A387BDM8_9LACT</name>
<dbReference type="SUPFAM" id="SSF51306">
    <property type="entry name" value="LexA/Signal peptidase"/>
    <property type="match status" value="1"/>
</dbReference>
<dbReference type="OrthoDB" id="2475196at2"/>
<protein>
    <submittedName>
        <fullName evidence="5">Helix-turn-helix domain-containing protein</fullName>
    </submittedName>
</protein>
<keyword evidence="1" id="KW-0805">Transcription regulation</keyword>
<dbReference type="PROSITE" id="PS50943">
    <property type="entry name" value="HTH_CROC1"/>
    <property type="match status" value="1"/>
</dbReference>
<dbReference type="InterPro" id="IPR036286">
    <property type="entry name" value="LexA/Signal_pep-like_sf"/>
</dbReference>
<sequence length="247" mass="28566">MDIQKRLKEIRLERGLTQKELANKIGKSYQIYQTWENGSRNPKEDNLRQLADALEVSYEYLTDTEILPIYQKLSSDKKKKTIIYAESQLELQKEDNKIIQFKKSLISYEVEEEQALSAGRGLSYTSSLEKEVVYWDKEVKYDRAVWIKGHSMEPDYEYGQVALIRYLSLPEYDGQVCAVDNVERGMAYIKCVNVEKKGFRLVSINDATDELGNPLFLDIFLPFSENPRIIGKVVAAFTPIDVSDAFY</sequence>
<evidence type="ECO:0000256" key="1">
    <source>
        <dbReference type="ARBA" id="ARBA00023015"/>
    </source>
</evidence>
<keyword evidence="2" id="KW-0238">DNA-binding</keyword>
<dbReference type="InterPro" id="IPR001387">
    <property type="entry name" value="Cro/C1-type_HTH"/>
</dbReference>
<dbReference type="EMBL" id="CP032628">
    <property type="protein sequence ID" value="AYG02055.1"/>
    <property type="molecule type" value="Genomic_DNA"/>
</dbReference>
<evidence type="ECO:0000256" key="2">
    <source>
        <dbReference type="ARBA" id="ARBA00023125"/>
    </source>
</evidence>
<dbReference type="Pfam" id="PF01381">
    <property type="entry name" value="HTH_3"/>
    <property type="match status" value="1"/>
</dbReference>
<evidence type="ECO:0000313" key="6">
    <source>
        <dbReference type="Proteomes" id="UP000269374"/>
    </source>
</evidence>
<dbReference type="Proteomes" id="UP000269374">
    <property type="component" value="Plasmid unnamed1"/>
</dbReference>
<dbReference type="CDD" id="cd00093">
    <property type="entry name" value="HTH_XRE"/>
    <property type="match status" value="1"/>
</dbReference>